<dbReference type="InterPro" id="IPR039417">
    <property type="entry name" value="Peptidase_C1A_papain-like"/>
</dbReference>
<dbReference type="InterPro" id="IPR025660">
    <property type="entry name" value="Pept_his_AS"/>
</dbReference>
<evidence type="ECO:0000259" key="4">
    <source>
        <dbReference type="SMART" id="SM00645"/>
    </source>
</evidence>
<dbReference type="EMBL" id="NQVE01000142">
    <property type="protein sequence ID" value="RAL44754.1"/>
    <property type="molecule type" value="Genomic_DNA"/>
</dbReference>
<dbReference type="PROSITE" id="PS00639">
    <property type="entry name" value="THIOL_PROTEASE_HIS"/>
    <property type="match status" value="1"/>
</dbReference>
<dbReference type="InterPro" id="IPR000668">
    <property type="entry name" value="Peptidase_C1A_C"/>
</dbReference>
<dbReference type="Pfam" id="PF08246">
    <property type="entry name" value="Inhibitor_I29"/>
    <property type="match status" value="1"/>
</dbReference>
<dbReference type="PROSITE" id="PS00139">
    <property type="entry name" value="THIOL_PROTEASE_CYS"/>
    <property type="match status" value="1"/>
</dbReference>
<reference evidence="6 7" key="1">
    <citation type="submission" date="2018-06" db="EMBL/GenBank/DDBJ databases">
        <title>The Genome of Cuscuta australis (Dodder) Provides Insight into the Evolution of Plant Parasitism.</title>
        <authorList>
            <person name="Liu H."/>
        </authorList>
    </citation>
    <scope>NUCLEOTIDE SEQUENCE [LARGE SCALE GENOMIC DNA]</scope>
    <source>
        <strain evidence="7">cv. Yunnan</strain>
        <tissue evidence="6">Vines</tissue>
    </source>
</reference>
<evidence type="ECO:0000313" key="6">
    <source>
        <dbReference type="EMBL" id="RAL44754.1"/>
    </source>
</evidence>
<feature type="chain" id="PRO_5018658255" evidence="3">
    <location>
        <begin position="28"/>
        <end position="361"/>
    </location>
</feature>
<evidence type="ECO:0000256" key="1">
    <source>
        <dbReference type="ARBA" id="ARBA00008455"/>
    </source>
</evidence>
<proteinExistence type="inferred from homology"/>
<evidence type="ECO:0000256" key="2">
    <source>
        <dbReference type="ARBA" id="ARBA00023157"/>
    </source>
</evidence>
<dbReference type="GO" id="GO:0006508">
    <property type="term" value="P:proteolysis"/>
    <property type="evidence" value="ECO:0007669"/>
    <property type="project" value="InterPro"/>
</dbReference>
<sequence length="361" mass="39633">MASKMILCRCLMVILGIIIQTYCPVSSRPLARRDADNSTSSLRAIFRDWMTLHGKSYPLASDEYEMRFQIFKENVNYIEALNAKPGRSYKLGINEFTDLTHNEFTAIYASGLKSVDITKPKRFPASASEKRFRHESKTASPLPNRVSWKTNGAVTAAKNQGNCGSCWVFSAVAAVEALNFIKTGKLKTLSEQEFMDCAVPFNVDPCTGYDLRKVFDAITKVGIANETDYPYTAVRGNCKLPLPVAATIDGYDDSYPRNDEIALQEYVATRPVSVSINGAAEGFQHYKSGVFSSGDCHGRVETNHAVLLIGYGTDPDTGVDYWKIKNSWGLGWGMAGIGMIQRGGCGPQGHLGIASEGLYPI</sequence>
<accession>A0A328DGT9</accession>
<organism evidence="6 7">
    <name type="scientific">Cuscuta australis</name>
    <dbReference type="NCBI Taxonomy" id="267555"/>
    <lineage>
        <taxon>Eukaryota</taxon>
        <taxon>Viridiplantae</taxon>
        <taxon>Streptophyta</taxon>
        <taxon>Embryophyta</taxon>
        <taxon>Tracheophyta</taxon>
        <taxon>Spermatophyta</taxon>
        <taxon>Magnoliopsida</taxon>
        <taxon>eudicotyledons</taxon>
        <taxon>Gunneridae</taxon>
        <taxon>Pentapetalae</taxon>
        <taxon>asterids</taxon>
        <taxon>lamiids</taxon>
        <taxon>Solanales</taxon>
        <taxon>Convolvulaceae</taxon>
        <taxon>Cuscuteae</taxon>
        <taxon>Cuscuta</taxon>
        <taxon>Cuscuta subgen. Grammica</taxon>
        <taxon>Cuscuta sect. Cleistogrammica</taxon>
    </lineage>
</organism>
<gene>
    <name evidence="6" type="ORF">DM860_003513</name>
</gene>
<evidence type="ECO:0000256" key="3">
    <source>
        <dbReference type="SAM" id="SignalP"/>
    </source>
</evidence>
<dbReference type="InterPro" id="IPR038765">
    <property type="entry name" value="Papain-like_cys_pep_sf"/>
</dbReference>
<keyword evidence="3" id="KW-0732">Signal</keyword>
<dbReference type="SMART" id="SM00848">
    <property type="entry name" value="Inhibitor_I29"/>
    <property type="match status" value="1"/>
</dbReference>
<dbReference type="InterPro" id="IPR000169">
    <property type="entry name" value="Pept_cys_AS"/>
</dbReference>
<dbReference type="Pfam" id="PF00112">
    <property type="entry name" value="Peptidase_C1"/>
    <property type="match status" value="1"/>
</dbReference>
<keyword evidence="7" id="KW-1185">Reference proteome</keyword>
<dbReference type="GO" id="GO:0008234">
    <property type="term" value="F:cysteine-type peptidase activity"/>
    <property type="evidence" value="ECO:0007669"/>
    <property type="project" value="InterPro"/>
</dbReference>
<keyword evidence="2" id="KW-1015">Disulfide bond</keyword>
<name>A0A328DGT9_9ASTE</name>
<feature type="domain" description="Peptidase C1A papain C-terminal" evidence="4">
    <location>
        <begin position="142"/>
        <end position="361"/>
    </location>
</feature>
<feature type="domain" description="Cathepsin propeptide inhibitor" evidence="5">
    <location>
        <begin position="46"/>
        <end position="104"/>
    </location>
</feature>
<dbReference type="InterPro" id="IPR013128">
    <property type="entry name" value="Peptidase_C1A"/>
</dbReference>
<dbReference type="PRINTS" id="PR00705">
    <property type="entry name" value="PAPAIN"/>
</dbReference>
<dbReference type="PANTHER" id="PTHR12411">
    <property type="entry name" value="CYSTEINE PROTEASE FAMILY C1-RELATED"/>
    <property type="match status" value="1"/>
</dbReference>
<dbReference type="InterPro" id="IPR013201">
    <property type="entry name" value="Prot_inhib_I29"/>
</dbReference>
<dbReference type="FunFam" id="3.90.70.10:FF:000332">
    <property type="entry name" value="Cathepsin L1"/>
    <property type="match status" value="1"/>
</dbReference>
<evidence type="ECO:0000259" key="5">
    <source>
        <dbReference type="SMART" id="SM00848"/>
    </source>
</evidence>
<dbReference type="SUPFAM" id="SSF54001">
    <property type="entry name" value="Cysteine proteinases"/>
    <property type="match status" value="1"/>
</dbReference>
<dbReference type="SMART" id="SM00645">
    <property type="entry name" value="Pept_C1"/>
    <property type="match status" value="1"/>
</dbReference>
<dbReference type="AlphaFoldDB" id="A0A328DGT9"/>
<dbReference type="Proteomes" id="UP000249390">
    <property type="component" value="Unassembled WGS sequence"/>
</dbReference>
<dbReference type="Gene3D" id="3.90.70.10">
    <property type="entry name" value="Cysteine proteinases"/>
    <property type="match status" value="1"/>
</dbReference>
<feature type="signal peptide" evidence="3">
    <location>
        <begin position="1"/>
        <end position="27"/>
    </location>
</feature>
<evidence type="ECO:0000313" key="7">
    <source>
        <dbReference type="Proteomes" id="UP000249390"/>
    </source>
</evidence>
<protein>
    <submittedName>
        <fullName evidence="6">Uncharacterized protein</fullName>
    </submittedName>
</protein>
<comment type="caution">
    <text evidence="6">The sequence shown here is derived from an EMBL/GenBank/DDBJ whole genome shotgun (WGS) entry which is preliminary data.</text>
</comment>
<comment type="similarity">
    <text evidence="1">Belongs to the peptidase C1 family.</text>
</comment>
<dbReference type="CDD" id="cd02248">
    <property type="entry name" value="Peptidase_C1A"/>
    <property type="match status" value="1"/>
</dbReference>